<dbReference type="EMBL" id="LJSK01000172">
    <property type="protein sequence ID" value="KPI85678.1"/>
    <property type="molecule type" value="Genomic_DNA"/>
</dbReference>
<evidence type="ECO:0000256" key="1">
    <source>
        <dbReference type="SAM" id="SignalP"/>
    </source>
</evidence>
<feature type="chain" id="PRO_5005873650" description="Tectonic-1-3 N-terminal domain-containing protein" evidence="1">
    <location>
        <begin position="17"/>
        <end position="584"/>
    </location>
</feature>
<dbReference type="Proteomes" id="UP000038009">
    <property type="component" value="Unassembled WGS sequence"/>
</dbReference>
<dbReference type="InterPro" id="IPR057724">
    <property type="entry name" value="TCTN1-3_N"/>
</dbReference>
<dbReference type="PANTHER" id="PTHR14611:SF2">
    <property type="entry name" value="TECTONIC"/>
    <property type="match status" value="1"/>
</dbReference>
<protein>
    <recommendedName>
        <fullName evidence="2">Tectonic-1-3 N-terminal domain-containing protein</fullName>
    </recommendedName>
</protein>
<evidence type="ECO:0000259" key="2">
    <source>
        <dbReference type="Pfam" id="PF25752"/>
    </source>
</evidence>
<accession>A0A0N1I2E7</accession>
<keyword evidence="1" id="KW-0732">Signal</keyword>
<gene>
    <name evidence="3" type="ORF">ABL78_5258</name>
</gene>
<sequence>MKKLLFLLVFSTYALAYPTVLVPVDWKDVPEVPPAVRNLNSPYLGECVCDVTWGICDPHCCCDDDCDAATISSFSYCLPERFSSPYLDYCFPKDRATSLKRINNIDATYIDKKRQGYSAVCVIRSNHPKELYRYFSVPTTVQKPNILTPSAPVVPPNQVYTVGSPLVFAKQVPIGGKASYRRADGFQLPYTGDDGSCAPFGRTVAFLDPIKGVSCVLNGAQICSEFATEKYTNLFVQSIQGYRGLDLAFIPVTLRILKASKVLVDTAVSSGTDVESAFLSRADSTTCYNAILAVTAQFTYASNATGTIIAAVINVAVEDIKLDQYTAVTFEVGFVAENSTIPKNIVAGTPGYLPGYKVRAGILVNENGKSAILELQSGFAVPSGGRACDVRHWKSSSFLYSVLSSGCIVSMDEARVQSMCSTGTADLIRNLINAPVGSVGKALDRIAITNDALTNDTSSWIAIDGLSDALSSKSGTYNEYDRACERVMVGLHYQFVVARAGAEYNPQDIIVGAFVSPILGTLKIRDQTTFDSSATSPQQITFKVTFSRYNPHSQATIMRRVVAPPILPRLDNTIFYPFRRPYPL</sequence>
<name>A0A0N1I2E7_LEPSE</name>
<proteinExistence type="predicted"/>
<reference evidence="3 4" key="1">
    <citation type="journal article" date="2015" name="PLoS Pathog.">
        <title>Leptomonas seymouri: Adaptations to the Dixenous Life Cycle Analyzed by Genome Sequencing, Transcriptome Profiling and Co-infection with Leishmania donovani.</title>
        <authorList>
            <person name="Kraeva N."/>
            <person name="Butenko A."/>
            <person name="Hlavacova J."/>
            <person name="Kostygov A."/>
            <person name="Myskova J."/>
            <person name="Grybchuk D."/>
            <person name="Lestinova T."/>
            <person name="Votypka J."/>
            <person name="Volf P."/>
            <person name="Opperdoes F."/>
            <person name="Flegontov P."/>
            <person name="Lukes J."/>
            <person name="Yurchenko V."/>
        </authorList>
    </citation>
    <scope>NUCLEOTIDE SEQUENCE [LARGE SCALE GENOMIC DNA]</scope>
    <source>
        <strain evidence="3 4">ATCC 30220</strain>
    </source>
</reference>
<dbReference type="AlphaFoldDB" id="A0A0N1I2E7"/>
<dbReference type="OMA" id="LNGAQIC"/>
<feature type="domain" description="Tectonic-1-3 N-terminal" evidence="2">
    <location>
        <begin position="38"/>
        <end position="144"/>
    </location>
</feature>
<feature type="signal peptide" evidence="1">
    <location>
        <begin position="1"/>
        <end position="16"/>
    </location>
</feature>
<evidence type="ECO:0000313" key="4">
    <source>
        <dbReference type="Proteomes" id="UP000038009"/>
    </source>
</evidence>
<dbReference type="OrthoDB" id="2104337at2759"/>
<dbReference type="PANTHER" id="PTHR14611">
    <property type="entry name" value="TECTONIC FAMILY MEMBER"/>
    <property type="match status" value="1"/>
</dbReference>
<dbReference type="InterPro" id="IPR040354">
    <property type="entry name" value="TCTN1-3"/>
</dbReference>
<organism evidence="3 4">
    <name type="scientific">Leptomonas seymouri</name>
    <dbReference type="NCBI Taxonomy" id="5684"/>
    <lineage>
        <taxon>Eukaryota</taxon>
        <taxon>Discoba</taxon>
        <taxon>Euglenozoa</taxon>
        <taxon>Kinetoplastea</taxon>
        <taxon>Metakinetoplastina</taxon>
        <taxon>Trypanosomatida</taxon>
        <taxon>Trypanosomatidae</taxon>
        <taxon>Leishmaniinae</taxon>
        <taxon>Leptomonas</taxon>
    </lineage>
</organism>
<dbReference type="Pfam" id="PF25752">
    <property type="entry name" value="DUF1619_N"/>
    <property type="match status" value="1"/>
</dbReference>
<dbReference type="VEuPathDB" id="TriTrypDB:Lsey_0172_0100"/>
<keyword evidence="4" id="KW-1185">Reference proteome</keyword>
<evidence type="ECO:0000313" key="3">
    <source>
        <dbReference type="EMBL" id="KPI85678.1"/>
    </source>
</evidence>
<comment type="caution">
    <text evidence="3">The sequence shown here is derived from an EMBL/GenBank/DDBJ whole genome shotgun (WGS) entry which is preliminary data.</text>
</comment>